<name>A0A2T6ZR86_TUBBO</name>
<evidence type="ECO:0000313" key="3">
    <source>
        <dbReference type="Proteomes" id="UP000244722"/>
    </source>
</evidence>
<organism evidence="2 3">
    <name type="scientific">Tuber borchii</name>
    <name type="common">White truffle</name>
    <dbReference type="NCBI Taxonomy" id="42251"/>
    <lineage>
        <taxon>Eukaryota</taxon>
        <taxon>Fungi</taxon>
        <taxon>Dikarya</taxon>
        <taxon>Ascomycota</taxon>
        <taxon>Pezizomycotina</taxon>
        <taxon>Pezizomycetes</taxon>
        <taxon>Pezizales</taxon>
        <taxon>Tuberaceae</taxon>
        <taxon>Tuber</taxon>
    </lineage>
</organism>
<evidence type="ECO:0008006" key="4">
    <source>
        <dbReference type="Google" id="ProtNLM"/>
    </source>
</evidence>
<protein>
    <recommendedName>
        <fullName evidence="4">Ankyrin repeat-containing domain protein</fullName>
    </recommendedName>
</protein>
<evidence type="ECO:0000313" key="2">
    <source>
        <dbReference type="EMBL" id="PUU77987.1"/>
    </source>
</evidence>
<reference evidence="2 3" key="1">
    <citation type="submission" date="2017-04" db="EMBL/GenBank/DDBJ databases">
        <title>Draft genome sequence of Tuber borchii Vittad., a whitish edible truffle.</title>
        <authorList>
            <consortium name="DOE Joint Genome Institute"/>
            <person name="Murat C."/>
            <person name="Kuo A."/>
            <person name="Barry K.W."/>
            <person name="Clum A."/>
            <person name="Dockter R.B."/>
            <person name="Fauchery L."/>
            <person name="Iotti M."/>
            <person name="Kohler A."/>
            <person name="Labutti K."/>
            <person name="Lindquist E.A."/>
            <person name="Lipzen A."/>
            <person name="Ohm R.A."/>
            <person name="Wang M."/>
            <person name="Grigoriev I.V."/>
            <person name="Zambonelli A."/>
            <person name="Martin F.M."/>
        </authorList>
    </citation>
    <scope>NUCLEOTIDE SEQUENCE [LARGE SCALE GENOMIC DNA]</scope>
    <source>
        <strain evidence="2 3">Tbo3840</strain>
    </source>
</reference>
<feature type="region of interest" description="Disordered" evidence="1">
    <location>
        <begin position="1"/>
        <end position="27"/>
    </location>
</feature>
<accession>A0A2T6ZR86</accession>
<dbReference type="EMBL" id="NESQ01000133">
    <property type="protein sequence ID" value="PUU77987.1"/>
    <property type="molecule type" value="Genomic_DNA"/>
</dbReference>
<comment type="caution">
    <text evidence="2">The sequence shown here is derived from an EMBL/GenBank/DDBJ whole genome shotgun (WGS) entry which is preliminary data.</text>
</comment>
<gene>
    <name evidence="2" type="ORF">B9Z19DRAFT_1127468</name>
</gene>
<dbReference type="OrthoDB" id="341259at2759"/>
<sequence>MLNPGPCYNSPRRSSEQQADTNVRNNAGADARIKSSAGMTPLHCALAGAVEALTQIFTGQGMGTSPDTDTTTVQTLAGCTGQGGLDGAVLGCEDREVKCCLVAAREGCRCVHLQ</sequence>
<feature type="compositionally biased region" description="Polar residues" evidence="1">
    <location>
        <begin position="16"/>
        <end position="25"/>
    </location>
</feature>
<evidence type="ECO:0000256" key="1">
    <source>
        <dbReference type="SAM" id="MobiDB-lite"/>
    </source>
</evidence>
<keyword evidence="3" id="KW-1185">Reference proteome</keyword>
<proteinExistence type="predicted"/>
<dbReference type="Proteomes" id="UP000244722">
    <property type="component" value="Unassembled WGS sequence"/>
</dbReference>
<dbReference type="AlphaFoldDB" id="A0A2T6ZR86"/>